<gene>
    <name evidence="6" type="ORF">IAD26_00795</name>
</gene>
<evidence type="ECO:0000256" key="3">
    <source>
        <dbReference type="ARBA" id="ARBA00023274"/>
    </source>
</evidence>
<proteinExistence type="inferred from homology"/>
<keyword evidence="3" id="KW-0687">Ribonucleoprotein</keyword>
<dbReference type="PRINTS" id="PR00681">
    <property type="entry name" value="RIBOSOMALS1"/>
</dbReference>
<dbReference type="SUPFAM" id="SSF50249">
    <property type="entry name" value="Nucleic acid-binding proteins"/>
    <property type="match status" value="4"/>
</dbReference>
<name>A0A9D1MY81_9CLOT</name>
<feature type="domain" description="S1 motif" evidence="5">
    <location>
        <begin position="23"/>
        <end position="89"/>
    </location>
</feature>
<sequence length="349" mass="39056">MTTQMDEFERLLEESFKSKLSVADVVRGQLVKKENDGYLVDIGSKSEGFLPNREIPTSMVDDMKIGDCKEFYILKEDEDEKSGMLLSLKRVACAQAWQTLQNAKITGETVTAKVVSLVKGGVIVEVNDLRGFIPASQLRTGMPFDGLMNQEIEVKVLEADAKRNKLILSQRQALAEQREQLVDEVISNLEVDQTVEGEVVRIADFGAFIDINGVDGLLPISEISWQRIKHPSDVLTLGQKIEVKVLKIDEDLKRISLSLKRIGDNPWEEIEDKFEEGQVITGTVNKVTSFGAFINIFPGVEALLPVAEMEDSNANPFDIYKNGDEVKVLIKKFTPQEHRIALSVKDMNN</sequence>
<protein>
    <submittedName>
        <fullName evidence="6">S1 RNA-binding domain-containing protein</fullName>
    </submittedName>
</protein>
<feature type="domain" description="S1 motif" evidence="5">
    <location>
        <begin position="277"/>
        <end position="345"/>
    </location>
</feature>
<evidence type="ECO:0000256" key="2">
    <source>
        <dbReference type="ARBA" id="ARBA00022980"/>
    </source>
</evidence>
<evidence type="ECO:0000256" key="4">
    <source>
        <dbReference type="ARBA" id="ARBA00025604"/>
    </source>
</evidence>
<organism evidence="6 7">
    <name type="scientific">Candidatus Limenecus avicola</name>
    <dbReference type="NCBI Taxonomy" id="2840847"/>
    <lineage>
        <taxon>Bacteria</taxon>
        <taxon>Bacillati</taxon>
        <taxon>Bacillota</taxon>
        <taxon>Clostridia</taxon>
        <taxon>Eubacteriales</taxon>
        <taxon>Clostridiaceae</taxon>
        <taxon>Clostridiaceae incertae sedis</taxon>
        <taxon>Candidatus Limenecus</taxon>
    </lineage>
</organism>
<evidence type="ECO:0000313" key="6">
    <source>
        <dbReference type="EMBL" id="HIU91649.1"/>
    </source>
</evidence>
<dbReference type="SMART" id="SM00316">
    <property type="entry name" value="S1"/>
    <property type="match status" value="4"/>
</dbReference>
<evidence type="ECO:0000259" key="5">
    <source>
        <dbReference type="PROSITE" id="PS50126"/>
    </source>
</evidence>
<dbReference type="Gene3D" id="2.40.50.140">
    <property type="entry name" value="Nucleic acid-binding proteins"/>
    <property type="match status" value="4"/>
</dbReference>
<comment type="function">
    <text evidence="4">Binds mRNA; thus facilitating recognition of the initiation point. It is needed to translate mRNA with a short Shine-Dalgarno (SD) purine-rich sequence.</text>
</comment>
<feature type="domain" description="S1 motif" evidence="5">
    <location>
        <begin position="192"/>
        <end position="260"/>
    </location>
</feature>
<dbReference type="GO" id="GO:0003735">
    <property type="term" value="F:structural constituent of ribosome"/>
    <property type="evidence" value="ECO:0007669"/>
    <property type="project" value="TreeGrafter"/>
</dbReference>
<dbReference type="InterPro" id="IPR012340">
    <property type="entry name" value="NA-bd_OB-fold"/>
</dbReference>
<dbReference type="FunFam" id="2.40.50.140:FF:000103">
    <property type="entry name" value="protein RRP5 homolog"/>
    <property type="match status" value="1"/>
</dbReference>
<dbReference type="EMBL" id="DVOD01000008">
    <property type="protein sequence ID" value="HIU91649.1"/>
    <property type="molecule type" value="Genomic_DNA"/>
</dbReference>
<reference evidence="6" key="2">
    <citation type="journal article" date="2021" name="PeerJ">
        <title>Extensive microbial diversity within the chicken gut microbiome revealed by metagenomics and culture.</title>
        <authorList>
            <person name="Gilroy R."/>
            <person name="Ravi A."/>
            <person name="Getino M."/>
            <person name="Pursley I."/>
            <person name="Horton D.L."/>
            <person name="Alikhan N.F."/>
            <person name="Baker D."/>
            <person name="Gharbi K."/>
            <person name="Hall N."/>
            <person name="Watson M."/>
            <person name="Adriaenssens E.M."/>
            <person name="Foster-Nyarko E."/>
            <person name="Jarju S."/>
            <person name="Secka A."/>
            <person name="Antonio M."/>
            <person name="Oren A."/>
            <person name="Chaudhuri R.R."/>
            <person name="La Ragione R."/>
            <person name="Hildebrand F."/>
            <person name="Pallen M.J."/>
        </authorList>
    </citation>
    <scope>NUCLEOTIDE SEQUENCE</scope>
    <source>
        <strain evidence="6">CHK154-7741</strain>
    </source>
</reference>
<dbReference type="PANTHER" id="PTHR10724">
    <property type="entry name" value="30S RIBOSOMAL PROTEIN S1"/>
    <property type="match status" value="1"/>
</dbReference>
<dbReference type="GO" id="GO:0006412">
    <property type="term" value="P:translation"/>
    <property type="evidence" value="ECO:0007669"/>
    <property type="project" value="TreeGrafter"/>
</dbReference>
<dbReference type="PANTHER" id="PTHR10724:SF7">
    <property type="entry name" value="SMALL RIBOSOMAL SUBUNIT PROTEIN BS1C"/>
    <property type="match status" value="1"/>
</dbReference>
<dbReference type="Proteomes" id="UP000886748">
    <property type="component" value="Unassembled WGS sequence"/>
</dbReference>
<comment type="similarity">
    <text evidence="1">Belongs to the bacterial ribosomal protein bS1 family.</text>
</comment>
<dbReference type="PROSITE" id="PS50126">
    <property type="entry name" value="S1"/>
    <property type="match status" value="4"/>
</dbReference>
<dbReference type="CDD" id="cd04465">
    <property type="entry name" value="S1_RPS1_repeat_ec2_hs2"/>
    <property type="match status" value="1"/>
</dbReference>
<dbReference type="CDD" id="cd05688">
    <property type="entry name" value="S1_RPS1_repeat_ec3"/>
    <property type="match status" value="1"/>
</dbReference>
<evidence type="ECO:0000256" key="1">
    <source>
        <dbReference type="ARBA" id="ARBA00006767"/>
    </source>
</evidence>
<keyword evidence="2" id="KW-0689">Ribosomal protein</keyword>
<dbReference type="GO" id="GO:0022627">
    <property type="term" value="C:cytosolic small ribosomal subunit"/>
    <property type="evidence" value="ECO:0007669"/>
    <property type="project" value="TreeGrafter"/>
</dbReference>
<dbReference type="GO" id="GO:0003729">
    <property type="term" value="F:mRNA binding"/>
    <property type="evidence" value="ECO:0007669"/>
    <property type="project" value="TreeGrafter"/>
</dbReference>
<dbReference type="InterPro" id="IPR035104">
    <property type="entry name" value="Ribosomal_protein_S1-like"/>
</dbReference>
<evidence type="ECO:0000313" key="7">
    <source>
        <dbReference type="Proteomes" id="UP000886748"/>
    </source>
</evidence>
<dbReference type="InterPro" id="IPR050437">
    <property type="entry name" value="Ribos_protein_bS1-like"/>
</dbReference>
<accession>A0A9D1MY81</accession>
<comment type="caution">
    <text evidence="6">The sequence shown here is derived from an EMBL/GenBank/DDBJ whole genome shotgun (WGS) entry which is preliminary data.</text>
</comment>
<dbReference type="Pfam" id="PF00575">
    <property type="entry name" value="S1"/>
    <property type="match status" value="4"/>
</dbReference>
<dbReference type="AlphaFoldDB" id="A0A9D1MY81"/>
<reference evidence="6" key="1">
    <citation type="submission" date="2020-10" db="EMBL/GenBank/DDBJ databases">
        <authorList>
            <person name="Gilroy R."/>
        </authorList>
    </citation>
    <scope>NUCLEOTIDE SEQUENCE</scope>
    <source>
        <strain evidence="6">CHK154-7741</strain>
    </source>
</reference>
<dbReference type="InterPro" id="IPR003029">
    <property type="entry name" value="S1_domain"/>
</dbReference>
<feature type="domain" description="S1 motif" evidence="5">
    <location>
        <begin position="107"/>
        <end position="171"/>
    </location>
</feature>